<dbReference type="SUPFAM" id="SSF56219">
    <property type="entry name" value="DNase I-like"/>
    <property type="match status" value="1"/>
</dbReference>
<dbReference type="PANTHER" id="PTHR12121:SF34">
    <property type="entry name" value="PROTEIN ANGEL"/>
    <property type="match status" value="1"/>
</dbReference>
<sequence>MLLPASAPLPQPTTASSFSLISLNVLLPNSHDGWWIYKYYPPSVAAAETTWSARSRLLEELLLIADADIICLQECCAASFESDFSFLQRAGYAASLLGKGRMRPATLWKTSRFALCDAAGAPAPPPPETPPHETTTDAEGPAAAGHDGGGAADAEECEWAALPATRGAAVTQGDRTLITTLHLIGEDGSPRGTPPLFVVNCHLTAGQEARRRLSQVHDALDRVRKQRAKALPKGHDPRAPCVVCGDFNSQGSTAVRELLLRGEVLPSFRESGDPTERDQAGTALTSKPKRQG</sequence>
<dbReference type="Gene3D" id="3.60.10.10">
    <property type="entry name" value="Endonuclease/exonuclease/phosphatase"/>
    <property type="match status" value="1"/>
</dbReference>
<dbReference type="GeneID" id="17257419"/>
<dbReference type="InterPro" id="IPR005135">
    <property type="entry name" value="Endo/exonuclease/phosphatase"/>
</dbReference>
<reference evidence="3" key="2">
    <citation type="submission" date="2024-10" db="UniProtKB">
        <authorList>
            <consortium name="EnsemblProtists"/>
        </authorList>
    </citation>
    <scope>IDENTIFICATION</scope>
</reference>
<dbReference type="InterPro" id="IPR050410">
    <property type="entry name" value="CCR4/nocturin_mRNA_transcr"/>
</dbReference>
<dbReference type="InterPro" id="IPR036691">
    <property type="entry name" value="Endo/exonu/phosph_ase_sf"/>
</dbReference>
<evidence type="ECO:0000259" key="2">
    <source>
        <dbReference type="Pfam" id="PF03372"/>
    </source>
</evidence>
<dbReference type="Pfam" id="PF03372">
    <property type="entry name" value="Exo_endo_phos"/>
    <property type="match status" value="1"/>
</dbReference>
<feature type="compositionally biased region" description="Basic and acidic residues" evidence="1">
    <location>
        <begin position="270"/>
        <end position="279"/>
    </location>
</feature>
<dbReference type="STRING" id="2903.R1BMR4"/>
<name>A0A0D3IJ33_EMIH1</name>
<evidence type="ECO:0000313" key="3">
    <source>
        <dbReference type="EnsemblProtists" id="EOD11268"/>
    </source>
</evidence>
<organism evidence="3 4">
    <name type="scientific">Emiliania huxleyi (strain CCMP1516)</name>
    <dbReference type="NCBI Taxonomy" id="280463"/>
    <lineage>
        <taxon>Eukaryota</taxon>
        <taxon>Haptista</taxon>
        <taxon>Haptophyta</taxon>
        <taxon>Prymnesiophyceae</taxon>
        <taxon>Isochrysidales</taxon>
        <taxon>Noelaerhabdaceae</taxon>
        <taxon>Emiliania</taxon>
    </lineage>
</organism>
<dbReference type="RefSeq" id="XP_005763697.1">
    <property type="nucleotide sequence ID" value="XM_005763640.1"/>
</dbReference>
<dbReference type="AlphaFoldDB" id="A0A0D3IJ33"/>
<evidence type="ECO:0000256" key="1">
    <source>
        <dbReference type="SAM" id="MobiDB-lite"/>
    </source>
</evidence>
<keyword evidence="4" id="KW-1185">Reference proteome</keyword>
<reference evidence="4" key="1">
    <citation type="journal article" date="2013" name="Nature">
        <title>Pan genome of the phytoplankton Emiliania underpins its global distribution.</title>
        <authorList>
            <person name="Read B.A."/>
            <person name="Kegel J."/>
            <person name="Klute M.J."/>
            <person name="Kuo A."/>
            <person name="Lefebvre S.C."/>
            <person name="Maumus F."/>
            <person name="Mayer C."/>
            <person name="Miller J."/>
            <person name="Monier A."/>
            <person name="Salamov A."/>
            <person name="Young J."/>
            <person name="Aguilar M."/>
            <person name="Claverie J.M."/>
            <person name="Frickenhaus S."/>
            <person name="Gonzalez K."/>
            <person name="Herman E.K."/>
            <person name="Lin Y.C."/>
            <person name="Napier J."/>
            <person name="Ogata H."/>
            <person name="Sarno A.F."/>
            <person name="Shmutz J."/>
            <person name="Schroeder D."/>
            <person name="de Vargas C."/>
            <person name="Verret F."/>
            <person name="von Dassow P."/>
            <person name="Valentin K."/>
            <person name="Van de Peer Y."/>
            <person name="Wheeler G."/>
            <person name="Dacks J.B."/>
            <person name="Delwiche C.F."/>
            <person name="Dyhrman S.T."/>
            <person name="Glockner G."/>
            <person name="John U."/>
            <person name="Richards T."/>
            <person name="Worden A.Z."/>
            <person name="Zhang X."/>
            <person name="Grigoriev I.V."/>
            <person name="Allen A.E."/>
            <person name="Bidle K."/>
            <person name="Borodovsky M."/>
            <person name="Bowler C."/>
            <person name="Brownlee C."/>
            <person name="Cock J.M."/>
            <person name="Elias M."/>
            <person name="Gladyshev V.N."/>
            <person name="Groth M."/>
            <person name="Guda C."/>
            <person name="Hadaegh A."/>
            <person name="Iglesias-Rodriguez M.D."/>
            <person name="Jenkins J."/>
            <person name="Jones B.M."/>
            <person name="Lawson T."/>
            <person name="Leese F."/>
            <person name="Lindquist E."/>
            <person name="Lobanov A."/>
            <person name="Lomsadze A."/>
            <person name="Malik S.B."/>
            <person name="Marsh M.E."/>
            <person name="Mackinder L."/>
            <person name="Mock T."/>
            <person name="Mueller-Roeber B."/>
            <person name="Pagarete A."/>
            <person name="Parker M."/>
            <person name="Probert I."/>
            <person name="Quesneville H."/>
            <person name="Raines C."/>
            <person name="Rensing S.A."/>
            <person name="Riano-Pachon D.M."/>
            <person name="Richier S."/>
            <person name="Rokitta S."/>
            <person name="Shiraiwa Y."/>
            <person name="Soanes D.M."/>
            <person name="van der Giezen M."/>
            <person name="Wahlund T.M."/>
            <person name="Williams B."/>
            <person name="Wilson W."/>
            <person name="Wolfe G."/>
            <person name="Wurch L.L."/>
        </authorList>
    </citation>
    <scope>NUCLEOTIDE SEQUENCE</scope>
</reference>
<evidence type="ECO:0000313" key="4">
    <source>
        <dbReference type="Proteomes" id="UP000013827"/>
    </source>
</evidence>
<dbReference type="KEGG" id="ehx:EMIHUDRAFT_124680"/>
<feature type="region of interest" description="Disordered" evidence="1">
    <location>
        <begin position="266"/>
        <end position="292"/>
    </location>
</feature>
<feature type="domain" description="Endonuclease/exonuclease/phosphatase" evidence="2">
    <location>
        <begin position="49"/>
        <end position="266"/>
    </location>
</feature>
<dbReference type="GO" id="GO:0000175">
    <property type="term" value="F:3'-5'-RNA exonuclease activity"/>
    <property type="evidence" value="ECO:0007669"/>
    <property type="project" value="TreeGrafter"/>
</dbReference>
<dbReference type="PaxDb" id="2903-EOD11268"/>
<proteinExistence type="predicted"/>
<protein>
    <recommendedName>
        <fullName evidence="2">Endonuclease/exonuclease/phosphatase domain-containing protein</fullName>
    </recommendedName>
</protein>
<feature type="region of interest" description="Disordered" evidence="1">
    <location>
        <begin position="119"/>
        <end position="151"/>
    </location>
</feature>
<dbReference type="HOGENOM" id="CLU_955080_0_0_1"/>
<dbReference type="Proteomes" id="UP000013827">
    <property type="component" value="Unassembled WGS sequence"/>
</dbReference>
<dbReference type="EnsemblProtists" id="EOD11268">
    <property type="protein sequence ID" value="EOD11268"/>
    <property type="gene ID" value="EMIHUDRAFT_124680"/>
</dbReference>
<dbReference type="PANTHER" id="PTHR12121">
    <property type="entry name" value="CARBON CATABOLITE REPRESSOR PROTEIN 4"/>
    <property type="match status" value="1"/>
</dbReference>
<accession>A0A0D3IJ33</accession>